<sequence length="75" mass="8782">MKLSNITFIEEINSDYKVLDLISGSDDIKKFLISFGSIEDDKIINIHNFSYTIEEFKIELMDGEFLNLELYVKKI</sequence>
<reference evidence="2" key="1">
    <citation type="submission" date="2022-04" db="EMBL/GenBank/DDBJ databases">
        <title>Flavobacterium pygoscelis sp. nov. isolated from Chinstrap chick (Pygoscelis antarcticus).</title>
        <authorList>
            <person name="Irgang R."/>
            <person name="Poblete-Morales M."/>
            <person name="Avendano-Herrera R."/>
        </authorList>
    </citation>
    <scope>NUCLEOTIDE SEQUENCE</scope>
    <source>
        <strain evidence="2">I-SCBP12n</strain>
    </source>
</reference>
<organism evidence="2 3">
    <name type="scientific">Flavobacterium pygoscelis</name>
    <dbReference type="NCBI Taxonomy" id="2893176"/>
    <lineage>
        <taxon>Bacteria</taxon>
        <taxon>Pseudomonadati</taxon>
        <taxon>Bacteroidota</taxon>
        <taxon>Flavobacteriia</taxon>
        <taxon>Flavobacteriales</taxon>
        <taxon>Flavobacteriaceae</taxon>
        <taxon>Flavobacterium</taxon>
    </lineage>
</organism>
<proteinExistence type="predicted"/>
<accession>A0A9X1Y162</accession>
<dbReference type="RefSeq" id="WP_248429393.1">
    <property type="nucleotide sequence ID" value="NZ_JALNUB010000025.1"/>
</dbReference>
<keyword evidence="3" id="KW-1185">Reference proteome</keyword>
<evidence type="ECO:0000313" key="3">
    <source>
        <dbReference type="Proteomes" id="UP001139260"/>
    </source>
</evidence>
<dbReference type="Proteomes" id="UP001139260">
    <property type="component" value="Unassembled WGS sequence"/>
</dbReference>
<comment type="caution">
    <text evidence="2">The sequence shown here is derived from an EMBL/GenBank/DDBJ whole genome shotgun (WGS) entry which is preliminary data.</text>
</comment>
<protein>
    <submittedName>
        <fullName evidence="2">Uncharacterized protein</fullName>
    </submittedName>
</protein>
<evidence type="ECO:0000313" key="2">
    <source>
        <dbReference type="EMBL" id="MCK8143427.1"/>
    </source>
</evidence>
<gene>
    <name evidence="1" type="ORF">MW871_16015</name>
    <name evidence="2" type="ORF">MW871_16165</name>
</gene>
<dbReference type="EMBL" id="JALNUB010000025">
    <property type="protein sequence ID" value="MCK8143398.1"/>
    <property type="molecule type" value="Genomic_DNA"/>
</dbReference>
<evidence type="ECO:0000313" key="1">
    <source>
        <dbReference type="EMBL" id="MCK8143398.1"/>
    </source>
</evidence>
<dbReference type="EMBL" id="JALNUB010000033">
    <property type="protein sequence ID" value="MCK8143427.1"/>
    <property type="molecule type" value="Genomic_DNA"/>
</dbReference>
<name>A0A9X1Y162_9FLAO</name>
<dbReference type="AlphaFoldDB" id="A0A9X1Y162"/>